<evidence type="ECO:0000313" key="3">
    <source>
        <dbReference type="Proteomes" id="UP000523105"/>
    </source>
</evidence>
<proteinExistence type="predicted"/>
<organism evidence="2 3">
    <name type="scientific">Marine Group I thaumarchaeote</name>
    <dbReference type="NCBI Taxonomy" id="2511932"/>
    <lineage>
        <taxon>Archaea</taxon>
        <taxon>Nitrososphaerota</taxon>
        <taxon>Marine Group I</taxon>
    </lineage>
</organism>
<feature type="domain" description="DUF4815" evidence="1">
    <location>
        <begin position="247"/>
        <end position="433"/>
    </location>
</feature>
<feature type="domain" description="DUF4815" evidence="1">
    <location>
        <begin position="989"/>
        <end position="1219"/>
    </location>
</feature>
<dbReference type="InterPro" id="IPR032096">
    <property type="entry name" value="DUF4815"/>
</dbReference>
<protein>
    <submittedName>
        <fullName evidence="2">DUF4815 domain-containing protein</fullName>
    </submittedName>
</protein>
<dbReference type="Pfam" id="PF16075">
    <property type="entry name" value="DUF4815"/>
    <property type="match status" value="3"/>
</dbReference>
<gene>
    <name evidence="2" type="ORF">HX837_06255</name>
</gene>
<dbReference type="Proteomes" id="UP000523105">
    <property type="component" value="Unassembled WGS sequence"/>
</dbReference>
<sequence length="1274" mass="135693">MSNKITLNLNQSPYYDDFDESKNYHQVLYKPSLPVQARELTTEQSILRNQIKNFGDHIFQNGSKVTGADLVLNLDYEYVKLQQQYNSVNIDVTLFANKTIIGSQSGTRALVLNNSPIDTTTGDPDTIFVKYITGGSITQSVQGINVNDGGSGYLTAPTVTITSGGGTGATATAVISSGSVIAIDITIKGSAYTTTPTVTITGGSGTGAFGTATLLTAAAFLGGERISATDASVSALAAATSPTGKGSSTSVEEGIFYINGNFIKIAKQTIILDKFSNTPSYKVGIAVSETVIDSGEDSTLLDNAQGSSNFAAPGADRLKLELTLIKKTLTSTDDTDFYEILRVNVGIKEKDINIPIYSVIEETFARRTFDESGSYTVRAFNVQLKDHPSDATKFIVRLDPGKAFIEGHEFETIISTDITLDRARDFINVNNFDRLMQYGNYTVVKDYFGFFDITTHKEVDLHNVAYASVSLLSPTTYAATKIGTAKVRNIDYVSGTGATQVINMYLYDVVMSSSTFGAIESINVPVTTYLTASTVASVTITAGGSSYSSVPTVAFSGGGGTGAAGTAVVASNAVASVTITAAGTGYTSVPTIAFSGGGGSSAAGTVVLNPVGITSKSNIDDSGKVGGTSGGDAKLFETSDNSLVFKLPQDTLKTIRDNNSVIDTSYTIKRVFENVTFTNGVATISTAGSTETFFGSGALSDSNKREYYTTTVRTVGTSSLALGVQVAFDGSGETITVNAPANTTITFNDNTGTADYTADIIATINIDSKQERIKTLEKSTVLNITGPNTTALSYDALAKSDMYKVHAVYDSANGSANATLPTLTVASTSDTLTPGETITGGTSSAIGTVVLAAAGATSVTYVPVSGTFVAETITGGTSSFTKTVSSVAAGSTDITSRYELDTGQRDNFYDHGRMKLKAGQTGPTGRIAIVFDYFTHAGVGYLSVDSYTSSIGFDNVPVYTSPVTGEKVELRDCVDFRPRRADGGTTIENIELPYPNTNWSADYSYYLPRTDTVYLSRESKFGNNKGISSLDEISPRRLNGTMNLYTIYIPAFTFNSSDVTTQYIENKRYTMRDIGKLEKRLSNVEYYTSLSLLEKETEALVIKDTAGLDRFKNGILVDSFSGHSIGNVLSTDYKCAIDFDEKILRPSFNSNITDLVYDSGLSVSVQKTGDLVTLPYTTTTFVDQPIASKAININPFAVLAWIGTVDLTPPNDNWIDTSTRPEVVVNIQGENDGWENLVGLGFTSQWNDWQTIGTGRETVVASSNIIERAARMAH</sequence>
<dbReference type="EMBL" id="JACASV010000055">
    <property type="protein sequence ID" value="NWJ43784.1"/>
    <property type="molecule type" value="Genomic_DNA"/>
</dbReference>
<evidence type="ECO:0000259" key="1">
    <source>
        <dbReference type="Pfam" id="PF16075"/>
    </source>
</evidence>
<dbReference type="AlphaFoldDB" id="A0A7K4MS80"/>
<reference evidence="2 3" key="1">
    <citation type="journal article" date="2019" name="Environ. Microbiol.">
        <title>Genomics insights into ecotype formation of ammonia-oxidizing archaea in the deep ocean.</title>
        <authorList>
            <person name="Wang Y."/>
            <person name="Huang J.M."/>
            <person name="Cui G.J."/>
            <person name="Nunoura T."/>
            <person name="Takaki Y."/>
            <person name="Li W.L."/>
            <person name="Li J."/>
            <person name="Gao Z.M."/>
            <person name="Takai K."/>
            <person name="Zhang A.Q."/>
            <person name="Stepanauskas R."/>
        </authorList>
    </citation>
    <scope>NUCLEOTIDE SEQUENCE [LARGE SCALE GENOMIC DNA]</scope>
    <source>
        <strain evidence="2 3">L15b</strain>
    </source>
</reference>
<evidence type="ECO:0000313" key="2">
    <source>
        <dbReference type="EMBL" id="NWJ43784.1"/>
    </source>
</evidence>
<accession>A0A7K4MS80</accession>
<name>A0A7K4MS80_9ARCH</name>
<feature type="domain" description="DUF4815" evidence="1">
    <location>
        <begin position="14"/>
        <end position="117"/>
    </location>
</feature>
<comment type="caution">
    <text evidence="2">The sequence shown here is derived from an EMBL/GenBank/DDBJ whole genome shotgun (WGS) entry which is preliminary data.</text>
</comment>